<dbReference type="SUPFAM" id="SSF56672">
    <property type="entry name" value="DNA/RNA polymerases"/>
    <property type="match status" value="1"/>
</dbReference>
<feature type="domain" description="Reverse transcriptase" evidence="2">
    <location>
        <begin position="1206"/>
        <end position="1453"/>
    </location>
</feature>
<dbReference type="SUPFAM" id="SSF56219">
    <property type="entry name" value="DNase I-like"/>
    <property type="match status" value="1"/>
</dbReference>
<gene>
    <name evidence="3" type="ORF">H257_05682</name>
</gene>
<protein>
    <recommendedName>
        <fullName evidence="2">Reverse transcriptase domain-containing protein</fullName>
    </recommendedName>
</protein>
<dbReference type="PANTHER" id="PTHR19446">
    <property type="entry name" value="REVERSE TRANSCRIPTASES"/>
    <property type="match status" value="1"/>
</dbReference>
<dbReference type="GeneID" id="20807678"/>
<evidence type="ECO:0000256" key="1">
    <source>
        <dbReference type="SAM" id="MobiDB-lite"/>
    </source>
</evidence>
<sequence>MSSSIATSTASPSLQPVTALSPSGAPTDMMNPTLHDSVHLSEELQPLETAGTARAAGRENTGRNSDPHDPVARDAGEGDPAEAAWLSAATAPKWKEMSRRPVSSQSELNILSLLKRPAVKCSAHANASYVRISHATWRTSIKRISQGHALQAHTRQLGQADGAGFGRSNDALPYPKRIGTTTFWIDTSDALMSQTNDKIIKSLFEDNKDAPWAHLMQDFVQVNKARGGDVVVTVTYEATQIGMFGQSIRFLGKEFSVVDSSTTGNRNPSQRQHADLHDLYYMDIVGTRFNFDARAVLNALRRLKTNPVFISYKLAYSSSTQKSNTHPNIWRVYFNTPSQPAALLVKGHPVDQIMMHGVHYGVFVKDYQLAPSRNVTTPVPPHEGHSCVPITDIPITTDIPMEEEIAQVDLDAPNVQASTEVFQSSMEVEDFEKPRKPLKRTCEEKGDSKLIWVTDNMASRLSKTTPTQTIRHHTHDLTERIFLNHLLDFTTNSPLPHRDEHINQAVGQRILVGQLLARHTVVALQETKLRDKFQFEKVRFHLDHALGINNYFLATNDHRSDSVDPEERRSSGVMVLFQKEVPGFTQLRHLSDQDIRDKYMHFDVYFHNVYAPVSNDTREEFFEELPRDFPPTAIHIVMGYFNVPQDRELDSLGDVVTHHSGRRECMTWLQHLGVIDAWRLHHPHDQVFSSPKAKHRLDYIFADTSLVQEAYLKSSYFECPDPTDHLCHSVTLLPSGLARSRSSWKLPKELLVILEVQSVIREEARALLVQLDNATNIGVLWAGWKKRIRRFLRQMGKDAQLSPAEKGAILAFCKAGCSNRAIAGELGRSKDVVRCYLCDPEAYGTRYNGMKPKILVGSACRLMLREASKVGSSARLLKATLNLDASLRTCQRRLQQSPILIYEKRKHIPNIQAKHKIARVEYAKRHLRESTKWTSLEEAYGTRYNGKKPKILVGSACRLMLREASKVGSSARLLKTTLNFDASLRTCQRRLQQSPILNYEKRKHMPNLQAKHKIARVEYAKRHLRESTNWTEIIWSDEKKSNLGGPDGFQSYWLDLRKEPDTFLTRQKGGGGVMVWGAFSSKGLSELAFLEGNQKADDYVETLENYLLPFGHCHYGPRFTFMQDGASIHRAKTTMAWFAENGVDIFDHPSLSPDLNPIENLWGVLARSVYANGRQFMTLHDLVEAIKRAWSGLSQTYLDKLIRSMQDRFVDVARSSAVSVLFKGEDRRNTGNYRPISLIPVEVKALTRALAYRVNSLLPLLIYPIQNGAVKGRRIHGHVLFLRDLQHKHTLDGEEGYAMFLDFEKAYDRINWDFMFDTLEPFNFGPRFLQWLRLLHNHPVVHLVISGTLSQAIFQSRGVKQGDPLSSLLFVLSMEPLSQLLRDHEELDITFSETQLATVLLFADDTTILASSMENVERQLDLVNEFCSYTGARLNRNKCKSSKGQLNLISDTYYASFITWGCRVRALKGRRLIANPMILSKLWQYAAVLPLPSDLTKQWQTMLTKYILDRRGYAFLIFHHNSDLNVFDAYNYLCYRIQRMSECGPSSRRSFGSGAPGHSIARVDGMLCSVPQTLEQRCSIFLYCHHFGCTCGPSGEMFQ</sequence>
<dbReference type="InterPro" id="IPR036397">
    <property type="entry name" value="RNaseH_sf"/>
</dbReference>
<reference evidence="3" key="1">
    <citation type="submission" date="2013-12" db="EMBL/GenBank/DDBJ databases">
        <title>The Genome Sequence of Aphanomyces astaci APO3.</title>
        <authorList>
            <consortium name="The Broad Institute Genomics Platform"/>
            <person name="Russ C."/>
            <person name="Tyler B."/>
            <person name="van West P."/>
            <person name="Dieguez-Uribeondo J."/>
            <person name="Young S.K."/>
            <person name="Zeng Q."/>
            <person name="Gargeya S."/>
            <person name="Fitzgerald M."/>
            <person name="Abouelleil A."/>
            <person name="Alvarado L."/>
            <person name="Chapman S.B."/>
            <person name="Gainer-Dewar J."/>
            <person name="Goldberg J."/>
            <person name="Griggs A."/>
            <person name="Gujja S."/>
            <person name="Hansen M."/>
            <person name="Howarth C."/>
            <person name="Imamovic A."/>
            <person name="Ireland A."/>
            <person name="Larimer J."/>
            <person name="McCowan C."/>
            <person name="Murphy C."/>
            <person name="Pearson M."/>
            <person name="Poon T.W."/>
            <person name="Priest M."/>
            <person name="Roberts A."/>
            <person name="Saif S."/>
            <person name="Shea T."/>
            <person name="Sykes S."/>
            <person name="Wortman J."/>
            <person name="Nusbaum C."/>
            <person name="Birren B."/>
        </authorList>
    </citation>
    <scope>NUCLEOTIDE SEQUENCE [LARGE SCALE GENOMIC DNA]</scope>
    <source>
        <strain evidence="3">APO3</strain>
    </source>
</reference>
<dbReference type="Gene3D" id="1.10.10.60">
    <property type="entry name" value="Homeodomain-like"/>
    <property type="match status" value="1"/>
</dbReference>
<feature type="region of interest" description="Disordered" evidence="1">
    <location>
        <begin position="1"/>
        <end position="80"/>
    </location>
</feature>
<dbReference type="CDD" id="cd01650">
    <property type="entry name" value="RT_nLTR_like"/>
    <property type="match status" value="1"/>
</dbReference>
<dbReference type="EMBL" id="KI913124">
    <property type="protein sequence ID" value="ETV81060.1"/>
    <property type="molecule type" value="Genomic_DNA"/>
</dbReference>
<accession>W4GN07</accession>
<dbReference type="InterPro" id="IPR043502">
    <property type="entry name" value="DNA/RNA_pol_sf"/>
</dbReference>
<feature type="compositionally biased region" description="Low complexity" evidence="1">
    <location>
        <begin position="1"/>
        <end position="13"/>
    </location>
</feature>
<dbReference type="InterPro" id="IPR036691">
    <property type="entry name" value="Endo/exonu/phosph_ase_sf"/>
</dbReference>
<dbReference type="InterPro" id="IPR038717">
    <property type="entry name" value="Tc1-like_DDE_dom"/>
</dbReference>
<evidence type="ECO:0000313" key="3">
    <source>
        <dbReference type="EMBL" id="ETV81060.1"/>
    </source>
</evidence>
<feature type="compositionally biased region" description="Basic and acidic residues" evidence="1">
    <location>
        <begin position="56"/>
        <end position="76"/>
    </location>
</feature>
<dbReference type="RefSeq" id="XP_009828918.1">
    <property type="nucleotide sequence ID" value="XM_009830616.1"/>
</dbReference>
<organism evidence="3">
    <name type="scientific">Aphanomyces astaci</name>
    <name type="common">Crayfish plague agent</name>
    <dbReference type="NCBI Taxonomy" id="112090"/>
    <lineage>
        <taxon>Eukaryota</taxon>
        <taxon>Sar</taxon>
        <taxon>Stramenopiles</taxon>
        <taxon>Oomycota</taxon>
        <taxon>Saprolegniomycetes</taxon>
        <taxon>Saprolegniales</taxon>
        <taxon>Verrucalvaceae</taxon>
        <taxon>Aphanomyces</taxon>
    </lineage>
</organism>
<dbReference type="GO" id="GO:0003676">
    <property type="term" value="F:nucleic acid binding"/>
    <property type="evidence" value="ECO:0007669"/>
    <property type="project" value="InterPro"/>
</dbReference>
<dbReference type="Gene3D" id="3.60.10.10">
    <property type="entry name" value="Endonuclease/exonuclease/phosphatase"/>
    <property type="match status" value="1"/>
</dbReference>
<dbReference type="InterPro" id="IPR000477">
    <property type="entry name" value="RT_dom"/>
</dbReference>
<dbReference type="Gene3D" id="3.30.420.10">
    <property type="entry name" value="Ribonuclease H-like superfamily/Ribonuclease H"/>
    <property type="match status" value="1"/>
</dbReference>
<dbReference type="Pfam" id="PF00078">
    <property type="entry name" value="RVT_1"/>
    <property type="match status" value="1"/>
</dbReference>
<dbReference type="PROSITE" id="PS50878">
    <property type="entry name" value="RT_POL"/>
    <property type="match status" value="1"/>
</dbReference>
<dbReference type="Pfam" id="PF13358">
    <property type="entry name" value="DDE_3"/>
    <property type="match status" value="1"/>
</dbReference>
<evidence type="ECO:0000259" key="2">
    <source>
        <dbReference type="PROSITE" id="PS50878"/>
    </source>
</evidence>
<proteinExistence type="predicted"/>
<dbReference type="VEuPathDB" id="FungiDB:H257_05682"/>
<dbReference type="OrthoDB" id="78439at2759"/>
<name>W4GN07_APHAT</name>